<evidence type="ECO:0000313" key="1">
    <source>
        <dbReference type="EMBL" id="KAK3743647.1"/>
    </source>
</evidence>
<sequence>MHPWIGYREVKNRTGHVGCNTITGESKLDDYGIRALYHDSIRLFGFLQTRHKRLTYLHPILLSCDSGGNKLNSSTFGGPGPKSSKNIALRVMLSTVSIRLSEPAGHPVPSPFFIPSLHHRPELLLLR</sequence>
<gene>
    <name evidence="1" type="ORF">RRG08_030769</name>
</gene>
<protein>
    <submittedName>
        <fullName evidence="1">Uncharacterized protein</fullName>
    </submittedName>
</protein>
<organism evidence="1 2">
    <name type="scientific">Elysia crispata</name>
    <name type="common">lettuce slug</name>
    <dbReference type="NCBI Taxonomy" id="231223"/>
    <lineage>
        <taxon>Eukaryota</taxon>
        <taxon>Metazoa</taxon>
        <taxon>Spiralia</taxon>
        <taxon>Lophotrochozoa</taxon>
        <taxon>Mollusca</taxon>
        <taxon>Gastropoda</taxon>
        <taxon>Heterobranchia</taxon>
        <taxon>Euthyneura</taxon>
        <taxon>Panpulmonata</taxon>
        <taxon>Sacoglossa</taxon>
        <taxon>Placobranchoidea</taxon>
        <taxon>Plakobranchidae</taxon>
        <taxon>Elysia</taxon>
    </lineage>
</organism>
<dbReference type="AlphaFoldDB" id="A0AAE1CYB0"/>
<name>A0AAE1CYB0_9GAST</name>
<dbReference type="EMBL" id="JAWDGP010006299">
    <property type="protein sequence ID" value="KAK3743647.1"/>
    <property type="molecule type" value="Genomic_DNA"/>
</dbReference>
<dbReference type="Proteomes" id="UP001283361">
    <property type="component" value="Unassembled WGS sequence"/>
</dbReference>
<proteinExistence type="predicted"/>
<accession>A0AAE1CYB0</accession>
<comment type="caution">
    <text evidence="1">The sequence shown here is derived from an EMBL/GenBank/DDBJ whole genome shotgun (WGS) entry which is preliminary data.</text>
</comment>
<keyword evidence="2" id="KW-1185">Reference proteome</keyword>
<evidence type="ECO:0000313" key="2">
    <source>
        <dbReference type="Proteomes" id="UP001283361"/>
    </source>
</evidence>
<reference evidence="1" key="1">
    <citation type="journal article" date="2023" name="G3 (Bethesda)">
        <title>A reference genome for the long-term kleptoplast-retaining sea slug Elysia crispata morphotype clarki.</title>
        <authorList>
            <person name="Eastman K.E."/>
            <person name="Pendleton A.L."/>
            <person name="Shaikh M.A."/>
            <person name="Suttiyut T."/>
            <person name="Ogas R."/>
            <person name="Tomko P."/>
            <person name="Gavelis G."/>
            <person name="Widhalm J.R."/>
            <person name="Wisecaver J.H."/>
        </authorList>
    </citation>
    <scope>NUCLEOTIDE SEQUENCE</scope>
    <source>
        <strain evidence="1">ECLA1</strain>
    </source>
</reference>